<gene>
    <name evidence="19" type="ORF">PR048_013239</name>
</gene>
<dbReference type="EMBL" id="JARBHB010000004">
    <property type="protein sequence ID" value="KAJ8887025.1"/>
    <property type="molecule type" value="Genomic_DNA"/>
</dbReference>
<evidence type="ECO:0000313" key="19">
    <source>
        <dbReference type="EMBL" id="KAJ8887025.1"/>
    </source>
</evidence>
<feature type="domain" description="Integrase catalytic" evidence="18">
    <location>
        <begin position="561"/>
        <end position="658"/>
    </location>
</feature>
<evidence type="ECO:0000256" key="9">
    <source>
        <dbReference type="ARBA" id="ARBA00022801"/>
    </source>
</evidence>
<evidence type="ECO:0000256" key="16">
    <source>
        <dbReference type="ARBA" id="ARBA00023172"/>
    </source>
</evidence>
<evidence type="ECO:0000256" key="2">
    <source>
        <dbReference type="ARBA" id="ARBA00022612"/>
    </source>
</evidence>
<keyword evidence="14" id="KW-0239">DNA-directed DNA polymerase</keyword>
<evidence type="ECO:0000259" key="18">
    <source>
        <dbReference type="PROSITE" id="PS50994"/>
    </source>
</evidence>
<keyword evidence="9" id="KW-0378">Hydrolase</keyword>
<keyword evidence="14" id="KW-0808">Transferase</keyword>
<keyword evidence="15" id="KW-0917">Virion maturation</keyword>
<evidence type="ECO:0000256" key="15">
    <source>
        <dbReference type="ARBA" id="ARBA00023113"/>
    </source>
</evidence>
<dbReference type="PANTHER" id="PTHR42648:SF11">
    <property type="entry name" value="TRANSPOSON TY4-P GAG-POL POLYPROTEIN"/>
    <property type="match status" value="1"/>
</dbReference>
<dbReference type="Pfam" id="PF14223">
    <property type="entry name" value="Retrotran_gag_2"/>
    <property type="match status" value="1"/>
</dbReference>
<evidence type="ECO:0000256" key="6">
    <source>
        <dbReference type="ARBA" id="ARBA00022741"/>
    </source>
</evidence>
<evidence type="ECO:0000256" key="4">
    <source>
        <dbReference type="ARBA" id="ARBA00022722"/>
    </source>
</evidence>
<dbReference type="PANTHER" id="PTHR42648">
    <property type="entry name" value="TRANSPOSASE, PUTATIVE-RELATED"/>
    <property type="match status" value="1"/>
</dbReference>
<keyword evidence="7" id="KW-0064">Aspartyl protease</keyword>
<evidence type="ECO:0000256" key="7">
    <source>
        <dbReference type="ARBA" id="ARBA00022750"/>
    </source>
</evidence>
<keyword evidence="14" id="KW-0548">Nucleotidyltransferase</keyword>
<organism evidence="19 20">
    <name type="scientific">Dryococelus australis</name>
    <dbReference type="NCBI Taxonomy" id="614101"/>
    <lineage>
        <taxon>Eukaryota</taxon>
        <taxon>Metazoa</taxon>
        <taxon>Ecdysozoa</taxon>
        <taxon>Arthropoda</taxon>
        <taxon>Hexapoda</taxon>
        <taxon>Insecta</taxon>
        <taxon>Pterygota</taxon>
        <taxon>Neoptera</taxon>
        <taxon>Polyneoptera</taxon>
        <taxon>Phasmatodea</taxon>
        <taxon>Verophasmatodea</taxon>
        <taxon>Anareolatae</taxon>
        <taxon>Phasmatidae</taxon>
        <taxon>Eurycanthinae</taxon>
        <taxon>Dryococelus</taxon>
    </lineage>
</organism>
<dbReference type="InterPro" id="IPR001584">
    <property type="entry name" value="Integrase_cat-core"/>
</dbReference>
<dbReference type="Pfam" id="PF22936">
    <property type="entry name" value="Pol_BBD"/>
    <property type="match status" value="1"/>
</dbReference>
<evidence type="ECO:0000256" key="17">
    <source>
        <dbReference type="ARBA" id="ARBA00023268"/>
    </source>
</evidence>
<dbReference type="Pfam" id="PF07727">
    <property type="entry name" value="RVT_2"/>
    <property type="match status" value="1"/>
</dbReference>
<name>A0ABQ9HRK5_9NEOP</name>
<keyword evidence="12" id="KW-0229">DNA integration</keyword>
<evidence type="ECO:0000256" key="13">
    <source>
        <dbReference type="ARBA" id="ARBA00022918"/>
    </source>
</evidence>
<dbReference type="InterPro" id="IPR039537">
    <property type="entry name" value="Retrotran_Ty1/copia-like"/>
</dbReference>
<dbReference type="InterPro" id="IPR036397">
    <property type="entry name" value="RNaseH_sf"/>
</dbReference>
<dbReference type="InterPro" id="IPR013103">
    <property type="entry name" value="RVT_2"/>
</dbReference>
<dbReference type="SUPFAM" id="SSF53098">
    <property type="entry name" value="Ribonuclease H-like"/>
    <property type="match status" value="1"/>
</dbReference>
<keyword evidence="16" id="KW-0233">DNA recombination</keyword>
<comment type="caution">
    <text evidence="19">The sequence shown here is derived from an EMBL/GenBank/DDBJ whole genome shotgun (WGS) entry which is preliminary data.</text>
</comment>
<evidence type="ECO:0000256" key="10">
    <source>
        <dbReference type="ARBA" id="ARBA00022840"/>
    </source>
</evidence>
<dbReference type="InterPro" id="IPR057670">
    <property type="entry name" value="SH3_retrovirus"/>
</dbReference>
<dbReference type="InterPro" id="IPR012337">
    <property type="entry name" value="RNaseH-like_sf"/>
</dbReference>
<evidence type="ECO:0000256" key="5">
    <source>
        <dbReference type="ARBA" id="ARBA00022723"/>
    </source>
</evidence>
<reference evidence="19 20" key="1">
    <citation type="submission" date="2023-02" db="EMBL/GenBank/DDBJ databases">
        <title>LHISI_Scaffold_Assembly.</title>
        <authorList>
            <person name="Stuart O.P."/>
            <person name="Cleave R."/>
            <person name="Magrath M.J.L."/>
            <person name="Mikheyev A.S."/>
        </authorList>
    </citation>
    <scope>NUCLEOTIDE SEQUENCE [LARGE SCALE GENOMIC DNA]</scope>
    <source>
        <strain evidence="19">Daus_M_001</strain>
        <tissue evidence="19">Leg muscle</tissue>
    </source>
</reference>
<keyword evidence="6" id="KW-0547">Nucleotide-binding</keyword>
<proteinExistence type="predicted"/>
<comment type="function">
    <text evidence="1">The aspartyl protease (PR) mediates the proteolytic cleavages of the Gag and Gag-Pol polyproteins after assembly of the VLP.</text>
</comment>
<evidence type="ECO:0000256" key="11">
    <source>
        <dbReference type="ARBA" id="ARBA00022842"/>
    </source>
</evidence>
<keyword evidence="13" id="KW-0695">RNA-directed DNA polymerase</keyword>
<dbReference type="InterPro" id="IPR054722">
    <property type="entry name" value="PolX-like_BBD"/>
</dbReference>
<evidence type="ECO:0000313" key="20">
    <source>
        <dbReference type="Proteomes" id="UP001159363"/>
    </source>
</evidence>
<keyword evidence="3" id="KW-0645">Protease</keyword>
<evidence type="ECO:0000256" key="12">
    <source>
        <dbReference type="ARBA" id="ARBA00022908"/>
    </source>
</evidence>
<keyword evidence="2" id="KW-1188">Viral release from host cell</keyword>
<evidence type="ECO:0000256" key="8">
    <source>
        <dbReference type="ARBA" id="ARBA00022759"/>
    </source>
</evidence>
<dbReference type="SUPFAM" id="SSF56672">
    <property type="entry name" value="DNA/RNA polymerases"/>
    <property type="match status" value="1"/>
</dbReference>
<dbReference type="Pfam" id="PF25597">
    <property type="entry name" value="SH3_retrovirus"/>
    <property type="match status" value="1"/>
</dbReference>
<evidence type="ECO:0000256" key="3">
    <source>
        <dbReference type="ARBA" id="ARBA00022670"/>
    </source>
</evidence>
<sequence>MNCRLMSDKTRVAHKSTTSGPLILDELLADVWENKSCLLVNHKRATSEFLLLACPVKANTSRPSQAKQWRERQSQCSRVPLAPISALAHIADCLYSCLAGEWNIQRGEEYTKLSGRKQHSYINMADRVETSNKSLVDKIFSMEVSSMEQLTNQRKWKRLKPGKKRDASAMFVLTSAMDFKQIAIIENCSMSFEIIEKLDSIYQQKSEFNKMMLLEKFHRLKMELSESVICYISRAENVVKQIRDAGETITEKALVTKILCTLPEKFRNFRQAWLSTDEGKQTLSNLTTRFLDEESNPTQCNEGSESALYVPKYIFSKRSEGHIARECKEPSSHKSRFQNRSYDESVFLVSNCSVSEEMHSIVVNDVKSIMDSGASCHMTYIKEILEDFVEMSDSVALGNSAKLDVKGLGNVKIEKCVNNEWIEETYFQKVSSPTRVFVVKNNLYTMLFKTPKLAQSELNVTENSYQMWHERLGHINKKFLSTVPDLMDYVKFDGNRDSTKCNFQETWLEPQVLVSLSIVTCVDQCLFHQYEEFSGYRFARFLKQFKHVVNLCENKFGHNVKRLRVDNDTKFVNSLFQEYLYSNGIVIEKTAPYSPEQNGRIERENRTVMECARSMLFSRDVPQYIWAAAVNTVVYISNCIPNSLCIDETPYEKWMGKRPSLSHAHVFGCEAHSLVPSQKQNKLVLKSIKLVFVGYDGDSNNYRLFDPLTKTITVSRNVIFRESGSTHPVVEQKHSVRVSVENGTDSMMEEVCCKETLINPAEENELEFRGFESLIDLDDVASEQTGMGELGKRSRRLSQKLKDFELNCVEALSVGQYPSTFNPRMFREAVENGWSQAIQEELDALNENRTWELVCMPKGVDVIDSIWVFTEKVQDGQMAKKAQLKVTEDLFAPVARMSTIRILLAVAIENNMKIRQIDVKSAFLNSLLSESVCMAVPEEVPKCWNNTLNDGLLQLGFTCSNIDVFLYFNCSAYILIYVDDVLVVYNEEVDVCKIVDELKKNFRMQEFSNDNNLTFLGGLALNQSILIDKILERFCMSDCSLPIEHGLSLDSPEPGKVCNVPYKEMLGSLMYIMTGTIPDISFSVLYFSWFQKSFDISTWKHLKNILKYLKGTRSF</sequence>
<keyword evidence="4" id="KW-0540">Nuclease</keyword>
<keyword evidence="11" id="KW-0460">Magnesium</keyword>
<dbReference type="Gene3D" id="3.30.420.10">
    <property type="entry name" value="Ribonuclease H-like superfamily/Ribonuclease H"/>
    <property type="match status" value="1"/>
</dbReference>
<evidence type="ECO:0000256" key="14">
    <source>
        <dbReference type="ARBA" id="ARBA00022932"/>
    </source>
</evidence>
<keyword evidence="17" id="KW-0511">Multifunctional enzyme</keyword>
<dbReference type="PROSITE" id="PS50994">
    <property type="entry name" value="INTEGRASE"/>
    <property type="match status" value="1"/>
</dbReference>
<keyword evidence="5" id="KW-0479">Metal-binding</keyword>
<keyword evidence="10" id="KW-0067">ATP-binding</keyword>
<keyword evidence="20" id="KW-1185">Reference proteome</keyword>
<accession>A0ABQ9HRK5</accession>
<evidence type="ECO:0000256" key="1">
    <source>
        <dbReference type="ARBA" id="ARBA00002180"/>
    </source>
</evidence>
<dbReference type="InterPro" id="IPR043502">
    <property type="entry name" value="DNA/RNA_pol_sf"/>
</dbReference>
<dbReference type="Proteomes" id="UP001159363">
    <property type="component" value="Chromosome X"/>
</dbReference>
<protein>
    <recommendedName>
        <fullName evidence="18">Integrase catalytic domain-containing protein</fullName>
    </recommendedName>
</protein>
<keyword evidence="8" id="KW-0255">Endonuclease</keyword>